<reference evidence="3" key="2">
    <citation type="submission" date="2015-01" db="EMBL/GenBank/DDBJ databases">
        <title>Evolutionary Origins and Diversification of the Mycorrhizal Mutualists.</title>
        <authorList>
            <consortium name="DOE Joint Genome Institute"/>
            <consortium name="Mycorrhizal Genomics Consortium"/>
            <person name="Kohler A."/>
            <person name="Kuo A."/>
            <person name="Nagy L.G."/>
            <person name="Floudas D."/>
            <person name="Copeland A."/>
            <person name="Barry K.W."/>
            <person name="Cichocki N."/>
            <person name="Veneault-Fourrey C."/>
            <person name="LaButti K."/>
            <person name="Lindquist E.A."/>
            <person name="Lipzen A."/>
            <person name="Lundell T."/>
            <person name="Morin E."/>
            <person name="Murat C."/>
            <person name="Riley R."/>
            <person name="Ohm R."/>
            <person name="Sun H."/>
            <person name="Tunlid A."/>
            <person name="Henrissat B."/>
            <person name="Grigoriev I.V."/>
            <person name="Hibbett D.S."/>
            <person name="Martin F."/>
        </authorList>
    </citation>
    <scope>NUCLEOTIDE SEQUENCE [LARGE SCALE GENOMIC DNA]</scope>
    <source>
        <strain evidence="3">Foug A</strain>
    </source>
</reference>
<sequence length="185" mass="20752">MDTFKNSSNELFYLSPFSELHETTISRACRPFPLEHLLSDDAPSRVPEQPVGPDAQSEILSRDTHDSLNADQSSGLHHIIPSPESSLEAYLLLEVARSNRQISLIRSNLAYAIVHRNSITLQLNRIMLEKAKEDAHQADELIGRVRLAIRQSGYSAAHEYSMKEPWPRPGKHTSSSESVLDVVLN</sequence>
<protein>
    <submittedName>
        <fullName evidence="2">Uncharacterized protein</fullName>
    </submittedName>
</protein>
<gene>
    <name evidence="2" type="ORF">SCLCIDRAFT_32459</name>
</gene>
<evidence type="ECO:0000313" key="2">
    <source>
        <dbReference type="EMBL" id="KIM52717.1"/>
    </source>
</evidence>
<proteinExistence type="predicted"/>
<dbReference type="EMBL" id="KN822202">
    <property type="protein sequence ID" value="KIM52717.1"/>
    <property type="molecule type" value="Genomic_DNA"/>
</dbReference>
<feature type="region of interest" description="Disordered" evidence="1">
    <location>
        <begin position="160"/>
        <end position="185"/>
    </location>
</feature>
<dbReference type="OrthoDB" id="2686015at2759"/>
<dbReference type="HOGENOM" id="CLU_108138_0_0_1"/>
<evidence type="ECO:0000256" key="1">
    <source>
        <dbReference type="SAM" id="MobiDB-lite"/>
    </source>
</evidence>
<dbReference type="AlphaFoldDB" id="A0A0C2ZIY5"/>
<dbReference type="InParanoid" id="A0A0C2ZIY5"/>
<organism evidence="2 3">
    <name type="scientific">Scleroderma citrinum Foug A</name>
    <dbReference type="NCBI Taxonomy" id="1036808"/>
    <lineage>
        <taxon>Eukaryota</taxon>
        <taxon>Fungi</taxon>
        <taxon>Dikarya</taxon>
        <taxon>Basidiomycota</taxon>
        <taxon>Agaricomycotina</taxon>
        <taxon>Agaricomycetes</taxon>
        <taxon>Agaricomycetidae</taxon>
        <taxon>Boletales</taxon>
        <taxon>Sclerodermatineae</taxon>
        <taxon>Sclerodermataceae</taxon>
        <taxon>Scleroderma</taxon>
    </lineage>
</organism>
<dbReference type="Proteomes" id="UP000053989">
    <property type="component" value="Unassembled WGS sequence"/>
</dbReference>
<name>A0A0C2ZIY5_9AGAM</name>
<accession>A0A0C2ZIY5</accession>
<evidence type="ECO:0000313" key="3">
    <source>
        <dbReference type="Proteomes" id="UP000053989"/>
    </source>
</evidence>
<keyword evidence="3" id="KW-1185">Reference proteome</keyword>
<reference evidence="2 3" key="1">
    <citation type="submission" date="2014-04" db="EMBL/GenBank/DDBJ databases">
        <authorList>
            <consortium name="DOE Joint Genome Institute"/>
            <person name="Kuo A."/>
            <person name="Kohler A."/>
            <person name="Nagy L.G."/>
            <person name="Floudas D."/>
            <person name="Copeland A."/>
            <person name="Barry K.W."/>
            <person name="Cichocki N."/>
            <person name="Veneault-Fourrey C."/>
            <person name="LaButti K."/>
            <person name="Lindquist E.A."/>
            <person name="Lipzen A."/>
            <person name="Lundell T."/>
            <person name="Morin E."/>
            <person name="Murat C."/>
            <person name="Sun H."/>
            <person name="Tunlid A."/>
            <person name="Henrissat B."/>
            <person name="Grigoriev I.V."/>
            <person name="Hibbett D.S."/>
            <person name="Martin F."/>
            <person name="Nordberg H.P."/>
            <person name="Cantor M.N."/>
            <person name="Hua S.X."/>
        </authorList>
    </citation>
    <scope>NUCLEOTIDE SEQUENCE [LARGE SCALE GENOMIC DNA]</scope>
    <source>
        <strain evidence="2 3">Foug A</strain>
    </source>
</reference>